<dbReference type="PANTHER" id="PTHR24369:SF210">
    <property type="entry name" value="CHAOPTIN-RELATED"/>
    <property type="match status" value="1"/>
</dbReference>
<evidence type="ECO:0000256" key="1">
    <source>
        <dbReference type="ARBA" id="ARBA00022614"/>
    </source>
</evidence>
<dbReference type="InterPro" id="IPR050541">
    <property type="entry name" value="LRR_TM_domain-containing"/>
</dbReference>
<keyword evidence="1" id="KW-0433">Leucine-rich repeat</keyword>
<evidence type="ECO:0000256" key="3">
    <source>
        <dbReference type="ARBA" id="ARBA00022737"/>
    </source>
</evidence>
<accession>A0A1L8EGB5</accession>
<dbReference type="SUPFAM" id="SSF52058">
    <property type="entry name" value="L domain-like"/>
    <property type="match status" value="1"/>
</dbReference>
<dbReference type="SMART" id="SM00369">
    <property type="entry name" value="LRR_TYP"/>
    <property type="match status" value="7"/>
</dbReference>
<dbReference type="EMBL" id="GFDG01001115">
    <property type="protein sequence ID" value="JAV17684.1"/>
    <property type="molecule type" value="Transcribed_RNA"/>
</dbReference>
<keyword evidence="2 5" id="KW-0732">Signal</keyword>
<feature type="signal peptide" evidence="5">
    <location>
        <begin position="1"/>
        <end position="24"/>
    </location>
</feature>
<dbReference type="InterPro" id="IPR003591">
    <property type="entry name" value="Leu-rich_rpt_typical-subtyp"/>
</dbReference>
<feature type="chain" id="PRO_5012566773" evidence="5">
    <location>
        <begin position="25"/>
        <end position="515"/>
    </location>
</feature>
<keyword evidence="4" id="KW-1133">Transmembrane helix</keyword>
<dbReference type="InterPro" id="IPR000483">
    <property type="entry name" value="Cys-rich_flank_reg_C"/>
</dbReference>
<evidence type="ECO:0000256" key="5">
    <source>
        <dbReference type="SAM" id="SignalP"/>
    </source>
</evidence>
<dbReference type="PANTHER" id="PTHR24369">
    <property type="entry name" value="ANTIGEN BSP, PUTATIVE-RELATED"/>
    <property type="match status" value="1"/>
</dbReference>
<protein>
    <submittedName>
        <fullName evidence="7">Putative conserved plasma membrane protein</fullName>
    </submittedName>
</protein>
<name>A0A1L8EGB5_HAEIR</name>
<reference evidence="7" key="1">
    <citation type="submission" date="2017-01" db="EMBL/GenBank/DDBJ databases">
        <title>An insight into the sialome and mialome of the horn fly, Haematobia irritans.</title>
        <authorList>
            <person name="Breijo M."/>
            <person name="Boiani M."/>
            <person name="Ures X."/>
            <person name="Rocha S."/>
            <person name="Sequeira M."/>
            <person name="Ribeiro J.M."/>
        </authorList>
    </citation>
    <scope>NUCLEOTIDE SEQUENCE</scope>
</reference>
<evidence type="ECO:0000256" key="4">
    <source>
        <dbReference type="SAM" id="Phobius"/>
    </source>
</evidence>
<evidence type="ECO:0000259" key="6">
    <source>
        <dbReference type="SMART" id="SM00082"/>
    </source>
</evidence>
<keyword evidence="4" id="KW-0812">Transmembrane</keyword>
<dbReference type="InterPro" id="IPR001611">
    <property type="entry name" value="Leu-rich_rpt"/>
</dbReference>
<dbReference type="InterPro" id="IPR032675">
    <property type="entry name" value="LRR_dom_sf"/>
</dbReference>
<dbReference type="Gene3D" id="3.80.10.10">
    <property type="entry name" value="Ribonuclease Inhibitor"/>
    <property type="match status" value="3"/>
</dbReference>
<proteinExistence type="predicted"/>
<feature type="domain" description="LRRCT" evidence="6">
    <location>
        <begin position="397"/>
        <end position="453"/>
    </location>
</feature>
<evidence type="ECO:0000313" key="7">
    <source>
        <dbReference type="EMBL" id="JAV17684.1"/>
    </source>
</evidence>
<evidence type="ECO:0000256" key="2">
    <source>
        <dbReference type="ARBA" id="ARBA00022729"/>
    </source>
</evidence>
<organism evidence="7">
    <name type="scientific">Haematobia irritans</name>
    <name type="common">Horn fly</name>
    <name type="synonym">Conops irritans</name>
    <dbReference type="NCBI Taxonomy" id="7368"/>
    <lineage>
        <taxon>Eukaryota</taxon>
        <taxon>Metazoa</taxon>
        <taxon>Ecdysozoa</taxon>
        <taxon>Arthropoda</taxon>
        <taxon>Hexapoda</taxon>
        <taxon>Insecta</taxon>
        <taxon>Pterygota</taxon>
        <taxon>Neoptera</taxon>
        <taxon>Endopterygota</taxon>
        <taxon>Diptera</taxon>
        <taxon>Brachycera</taxon>
        <taxon>Muscomorpha</taxon>
        <taxon>Muscoidea</taxon>
        <taxon>Muscidae</taxon>
        <taxon>Haematobia</taxon>
    </lineage>
</organism>
<dbReference type="SMART" id="SM00082">
    <property type="entry name" value="LRRCT"/>
    <property type="match status" value="1"/>
</dbReference>
<feature type="transmembrane region" description="Helical" evidence="4">
    <location>
        <begin position="462"/>
        <end position="486"/>
    </location>
</feature>
<keyword evidence="4" id="KW-0472">Membrane</keyword>
<dbReference type="GO" id="GO:0005886">
    <property type="term" value="C:plasma membrane"/>
    <property type="evidence" value="ECO:0007669"/>
    <property type="project" value="TreeGrafter"/>
</dbReference>
<keyword evidence="3" id="KW-0677">Repeat</keyword>
<dbReference type="Pfam" id="PF13855">
    <property type="entry name" value="LRR_8"/>
    <property type="match status" value="2"/>
</dbReference>
<dbReference type="AlphaFoldDB" id="A0A1L8EGB5"/>
<sequence>MIQHWRLITLACCILVCQLNFLHAVDQTTQKAVPLANSTAAPSSTTSAPTTPKPKIKIADSDLCKKKCSCDLKYFQIDCSSKSLKTLFSKDDWNTLLNGDVMFSTIKMNNNSITHIPVLPAYPVENLYLSFNQINNISLGAFQNLNKLAKLDLSHNNITTKILDPDVFKGKYSAENYEPIKTLIELDLAYNDLHALQNDLFEHLPNLEILILCKNTFQVIDTSTLVAIASLSSLKTLDMSYMEISALPETIFHSPNELETLLLSGNLFHEVPAALKWAKHLKKLVLDENPLGDFVKGNFSESLNSLEYLSISYLLDTTRIGPGALNVLQNLTTLIATDNPLLSSIDELAFTKNTTNPEIFDYPPLREMYLNNNNLQKLERNWIQRWDLVKTIDLRYNPWACDCTNSYLIHTLMKEINTTTPQLTKDVLCATPEAWKNKPLYQLTTDDKELLCENTSHPAKDGLVLISILVGVLIGIPLTLGALVVYRRGCFGLLNRVNPGAPRYNRASFADDFHI</sequence>